<keyword evidence="3" id="KW-1185">Reference proteome</keyword>
<dbReference type="GO" id="GO:0016787">
    <property type="term" value="F:hydrolase activity"/>
    <property type="evidence" value="ECO:0007669"/>
    <property type="project" value="UniProtKB-KW"/>
</dbReference>
<protein>
    <submittedName>
        <fullName evidence="2">Serine hydrolase</fullName>
    </submittedName>
</protein>
<organism evidence="2 3">
    <name type="scientific">Novacetimonas cocois</name>
    <dbReference type="NCBI Taxonomy" id="1747507"/>
    <lineage>
        <taxon>Bacteria</taxon>
        <taxon>Pseudomonadati</taxon>
        <taxon>Pseudomonadota</taxon>
        <taxon>Alphaproteobacteria</taxon>
        <taxon>Acetobacterales</taxon>
        <taxon>Acetobacteraceae</taxon>
        <taxon>Novacetimonas</taxon>
    </lineage>
</organism>
<dbReference type="Pfam" id="PF00144">
    <property type="entry name" value="Beta-lactamase"/>
    <property type="match status" value="1"/>
</dbReference>
<dbReference type="SUPFAM" id="SSF56601">
    <property type="entry name" value="beta-lactamase/transpeptidase-like"/>
    <property type="match status" value="1"/>
</dbReference>
<evidence type="ECO:0000313" key="2">
    <source>
        <dbReference type="EMBL" id="RBM06205.1"/>
    </source>
</evidence>
<dbReference type="Proteomes" id="UP000252680">
    <property type="component" value="Unassembled WGS sequence"/>
</dbReference>
<dbReference type="InterPro" id="IPR001466">
    <property type="entry name" value="Beta-lactam-related"/>
</dbReference>
<sequence>MACVMACAPAVAAQARGHGPTDAAMDAILTHGESHPLAAIAAVRMHEGRIAYSYYGGFARRTEHGEVGDVPAGPDTLFRIASISKLVTTIGLMELVEQGRISLDGDISDYLGFRVRNPDFPDAPITVRMLLNHTSTLADANGYTLPPDHKVAELFGPDRKPGDAGYHFAHGAGHRPGTWFEYSNLGFGLIGTIIERVSGERFDRYQQAHVLTPLGIDGGYNVTELRHPERLATLYTDSSTGYAAQVDTLPPRGWPAQLVSRYTVGSNGTIFSPQGGLRVSIAGLARLARFMQQGGTLEGTRLLSARSIHLMETPTWQYDGHDGSCPYPIASYGLGMIQLTGGKDPDGRPTAPYRGYHGHLRGHLGDAYGLHSGFWYDTANGDAFVFAADGYPDDDSATPGAYSSFTRVEEQIFTTLAGAAR</sequence>
<accession>A0A365YV98</accession>
<comment type="caution">
    <text evidence="2">The sequence shown here is derived from an EMBL/GenBank/DDBJ whole genome shotgun (WGS) entry which is preliminary data.</text>
</comment>
<evidence type="ECO:0000259" key="1">
    <source>
        <dbReference type="Pfam" id="PF00144"/>
    </source>
</evidence>
<gene>
    <name evidence="2" type="ORF">NJLHNGOC_10965</name>
</gene>
<dbReference type="InterPro" id="IPR050789">
    <property type="entry name" value="Diverse_Enzym_Activities"/>
</dbReference>
<name>A0A365YV98_9PROT</name>
<dbReference type="Gene3D" id="3.40.710.10">
    <property type="entry name" value="DD-peptidase/beta-lactamase superfamily"/>
    <property type="match status" value="1"/>
</dbReference>
<reference evidence="2 3" key="1">
    <citation type="submission" date="2018-05" db="EMBL/GenBank/DDBJ databases">
        <title>Komagataeibacter cocois sp. nov., for a novel cellulose- producing strain isolated from coconut milk.</title>
        <authorList>
            <person name="Liu L."/>
            <person name="Wang Y."/>
            <person name="Liu S."/>
            <person name="Bi J."/>
            <person name="Chen H."/>
            <person name="Deng J."/>
            <person name="Zhang C."/>
            <person name="Hu Q."/>
            <person name="Li C."/>
        </authorList>
    </citation>
    <scope>NUCLEOTIDE SEQUENCE [LARGE SCALE GENOMIC DNA]</scope>
    <source>
        <strain evidence="2 3">WE7</strain>
    </source>
</reference>
<dbReference type="InterPro" id="IPR012338">
    <property type="entry name" value="Beta-lactam/transpept-like"/>
</dbReference>
<feature type="domain" description="Beta-lactamase-related" evidence="1">
    <location>
        <begin position="35"/>
        <end position="394"/>
    </location>
</feature>
<dbReference type="PANTHER" id="PTHR43283">
    <property type="entry name" value="BETA-LACTAMASE-RELATED"/>
    <property type="match status" value="1"/>
</dbReference>
<keyword evidence="2" id="KW-0378">Hydrolase</keyword>
<evidence type="ECO:0000313" key="3">
    <source>
        <dbReference type="Proteomes" id="UP000252680"/>
    </source>
</evidence>
<dbReference type="EMBL" id="QEXL01000013">
    <property type="protein sequence ID" value="RBM06205.1"/>
    <property type="molecule type" value="Genomic_DNA"/>
</dbReference>
<proteinExistence type="predicted"/>
<dbReference type="OrthoDB" id="119951at2"/>
<dbReference type="AlphaFoldDB" id="A0A365YV98"/>